<dbReference type="Gene3D" id="2.60.40.60">
    <property type="entry name" value="Cadherins"/>
    <property type="match status" value="6"/>
</dbReference>
<feature type="compositionally biased region" description="Basic and acidic residues" evidence="12">
    <location>
        <begin position="798"/>
        <end position="810"/>
    </location>
</feature>
<keyword evidence="3 13" id="KW-0812">Transmembrane</keyword>
<evidence type="ECO:0000259" key="14">
    <source>
        <dbReference type="PROSITE" id="PS50268"/>
    </source>
</evidence>
<keyword evidence="9 13" id="KW-0472">Membrane</keyword>
<gene>
    <name evidence="15" type="ORF">OCTVUL_1B025268</name>
</gene>
<feature type="region of interest" description="Disordered" evidence="12">
    <location>
        <begin position="776"/>
        <end position="824"/>
    </location>
</feature>
<dbReference type="PANTHER" id="PTHR24028">
    <property type="entry name" value="CADHERIN-87A"/>
    <property type="match status" value="1"/>
</dbReference>
<dbReference type="FunFam" id="2.60.40.60:FF:000020">
    <property type="entry name" value="Dachsous cadherin-related 1b"/>
    <property type="match status" value="1"/>
</dbReference>
<evidence type="ECO:0000256" key="13">
    <source>
        <dbReference type="SAM" id="Phobius"/>
    </source>
</evidence>
<dbReference type="GO" id="GO:0007156">
    <property type="term" value="P:homophilic cell adhesion via plasma membrane adhesion molecules"/>
    <property type="evidence" value="ECO:0007669"/>
    <property type="project" value="InterPro"/>
</dbReference>
<dbReference type="CDD" id="cd11304">
    <property type="entry name" value="Cadherin_repeat"/>
    <property type="match status" value="5"/>
</dbReference>
<feature type="domain" description="Cadherin" evidence="14">
    <location>
        <begin position="584"/>
        <end position="688"/>
    </location>
</feature>
<evidence type="ECO:0000256" key="2">
    <source>
        <dbReference type="ARBA" id="ARBA00022475"/>
    </source>
</evidence>
<dbReference type="InterPro" id="IPR013164">
    <property type="entry name" value="Cadherin_N"/>
</dbReference>
<dbReference type="EMBL" id="OX597827">
    <property type="protein sequence ID" value="CAI9732385.1"/>
    <property type="molecule type" value="Genomic_DNA"/>
</dbReference>
<keyword evidence="10" id="KW-0325">Glycoprotein</keyword>
<evidence type="ECO:0000256" key="6">
    <source>
        <dbReference type="ARBA" id="ARBA00022837"/>
    </source>
</evidence>
<evidence type="ECO:0000256" key="5">
    <source>
        <dbReference type="ARBA" id="ARBA00022737"/>
    </source>
</evidence>
<dbReference type="SUPFAM" id="SSF49313">
    <property type="entry name" value="Cadherin-like"/>
    <property type="match status" value="5"/>
</dbReference>
<feature type="domain" description="Cadherin" evidence="14">
    <location>
        <begin position="146"/>
        <end position="257"/>
    </location>
</feature>
<dbReference type="FunFam" id="2.60.40.60:FF:000002">
    <property type="entry name" value="Protocadherin alpha 2"/>
    <property type="match status" value="1"/>
</dbReference>
<evidence type="ECO:0000256" key="1">
    <source>
        <dbReference type="ARBA" id="ARBA00004251"/>
    </source>
</evidence>
<evidence type="ECO:0000256" key="12">
    <source>
        <dbReference type="SAM" id="MobiDB-lite"/>
    </source>
</evidence>
<feature type="transmembrane region" description="Helical" evidence="13">
    <location>
        <begin position="703"/>
        <end position="727"/>
    </location>
</feature>
<organism evidence="15 16">
    <name type="scientific">Octopus vulgaris</name>
    <name type="common">Common octopus</name>
    <dbReference type="NCBI Taxonomy" id="6645"/>
    <lineage>
        <taxon>Eukaryota</taxon>
        <taxon>Metazoa</taxon>
        <taxon>Spiralia</taxon>
        <taxon>Lophotrochozoa</taxon>
        <taxon>Mollusca</taxon>
        <taxon>Cephalopoda</taxon>
        <taxon>Coleoidea</taxon>
        <taxon>Octopodiformes</taxon>
        <taxon>Octopoda</taxon>
        <taxon>Incirrata</taxon>
        <taxon>Octopodidae</taxon>
        <taxon>Octopus</taxon>
    </lineage>
</organism>
<dbReference type="InterPro" id="IPR050174">
    <property type="entry name" value="Protocadherin/Cadherin-CA"/>
</dbReference>
<dbReference type="InterPro" id="IPR020894">
    <property type="entry name" value="Cadherin_CS"/>
</dbReference>
<feature type="domain" description="Cadherin" evidence="14">
    <location>
        <begin position="30"/>
        <end position="145"/>
    </location>
</feature>
<dbReference type="InterPro" id="IPR002126">
    <property type="entry name" value="Cadherin-like_dom"/>
</dbReference>
<dbReference type="SMART" id="SM00112">
    <property type="entry name" value="CA"/>
    <property type="match status" value="5"/>
</dbReference>
<dbReference type="FunFam" id="2.60.40.60:FF:000007">
    <property type="entry name" value="Protocadherin alpha 2"/>
    <property type="match status" value="1"/>
</dbReference>
<reference evidence="15" key="1">
    <citation type="submission" date="2023-08" db="EMBL/GenBank/DDBJ databases">
        <authorList>
            <person name="Alioto T."/>
            <person name="Alioto T."/>
            <person name="Gomez Garrido J."/>
        </authorList>
    </citation>
    <scope>NUCLEOTIDE SEQUENCE</scope>
</reference>
<dbReference type="PROSITE" id="PS00232">
    <property type="entry name" value="CADHERIN_1"/>
    <property type="match status" value="2"/>
</dbReference>
<comment type="subcellular location">
    <subcellularLocation>
        <location evidence="1">Cell membrane</location>
        <topology evidence="1">Single-pass type I membrane protein</topology>
    </subcellularLocation>
</comment>
<dbReference type="Pfam" id="PF08266">
    <property type="entry name" value="Cadherin_2"/>
    <property type="match status" value="1"/>
</dbReference>
<keyword evidence="16" id="KW-1185">Reference proteome</keyword>
<evidence type="ECO:0000256" key="4">
    <source>
        <dbReference type="ARBA" id="ARBA00022729"/>
    </source>
</evidence>
<evidence type="ECO:0000313" key="16">
    <source>
        <dbReference type="Proteomes" id="UP001162480"/>
    </source>
</evidence>
<evidence type="ECO:0000256" key="9">
    <source>
        <dbReference type="ARBA" id="ARBA00023136"/>
    </source>
</evidence>
<dbReference type="GO" id="GO:0005886">
    <property type="term" value="C:plasma membrane"/>
    <property type="evidence" value="ECO:0007669"/>
    <property type="project" value="UniProtKB-SubCell"/>
</dbReference>
<dbReference type="Pfam" id="PF00028">
    <property type="entry name" value="Cadherin"/>
    <property type="match status" value="5"/>
</dbReference>
<evidence type="ECO:0000256" key="7">
    <source>
        <dbReference type="ARBA" id="ARBA00022889"/>
    </source>
</evidence>
<dbReference type="FunFam" id="2.60.40.60:FF:000004">
    <property type="entry name" value="Protocadherin 1 gamma 2"/>
    <property type="match status" value="1"/>
</dbReference>
<keyword evidence="4" id="KW-0732">Signal</keyword>
<evidence type="ECO:0000256" key="11">
    <source>
        <dbReference type="PROSITE-ProRule" id="PRU00043"/>
    </source>
</evidence>
<evidence type="ECO:0000256" key="3">
    <source>
        <dbReference type="ARBA" id="ARBA00022692"/>
    </source>
</evidence>
<name>A0AA36BDD6_OCTVU</name>
<dbReference type="Proteomes" id="UP001162480">
    <property type="component" value="Chromosome 14"/>
</dbReference>
<keyword evidence="6 11" id="KW-0106">Calcium</keyword>
<evidence type="ECO:0000256" key="8">
    <source>
        <dbReference type="ARBA" id="ARBA00022989"/>
    </source>
</evidence>
<protein>
    <submittedName>
        <fullName evidence="15">Protocadherin-17-like isoform X1</fullName>
    </submittedName>
</protein>
<keyword evidence="8 13" id="KW-1133">Transmembrane helix</keyword>
<dbReference type="InterPro" id="IPR015919">
    <property type="entry name" value="Cadherin-like_sf"/>
</dbReference>
<dbReference type="GO" id="GO:0005509">
    <property type="term" value="F:calcium ion binding"/>
    <property type="evidence" value="ECO:0007669"/>
    <property type="project" value="UniProtKB-UniRule"/>
</dbReference>
<evidence type="ECO:0000256" key="10">
    <source>
        <dbReference type="ARBA" id="ARBA00023180"/>
    </source>
</evidence>
<accession>A0AA36BDD6</accession>
<keyword evidence="5" id="KW-0677">Repeat</keyword>
<dbReference type="AlphaFoldDB" id="A0AA36BDD6"/>
<proteinExistence type="predicted"/>
<feature type="domain" description="Cadherin" evidence="14">
    <location>
        <begin position="372"/>
        <end position="475"/>
    </location>
</feature>
<keyword evidence="7" id="KW-0130">Cell adhesion</keyword>
<keyword evidence="2" id="KW-1003">Cell membrane</keyword>
<feature type="domain" description="Cadherin" evidence="14">
    <location>
        <begin position="476"/>
        <end position="580"/>
    </location>
</feature>
<dbReference type="PROSITE" id="PS50268">
    <property type="entry name" value="CADHERIN_2"/>
    <property type="match status" value="6"/>
</dbReference>
<dbReference type="FunFam" id="2.60.40.60:FF:000092">
    <property type="entry name" value="Protocadherin 8"/>
    <property type="match status" value="1"/>
</dbReference>
<evidence type="ECO:0000313" key="15">
    <source>
        <dbReference type="EMBL" id="CAI9732385.1"/>
    </source>
</evidence>
<dbReference type="PANTHER" id="PTHR24028:SF146">
    <property type="entry name" value="CADHERIN 96CB, ISOFORM D-RELATED"/>
    <property type="match status" value="1"/>
</dbReference>
<sequence length="838" mass="94454">MKYLVYSASPQRIICLTEVFLMLIFTNISSSVDITYDVEEGARKGTFIGDVAADTQLLNSFPLREHRLVTFNQLQPKTLTTTRLFNVSKNGKLYTAEVLDAETLCKYNTECFKMVEVAVQHEQSFVKILEIRLIINDINDNQPEFPVKQIDITFSEDDSKGLKRSIPNAIDKDVGLSNSEITYQLNKEFDDPFSLSVSKRVDGKANLDIKLEKKLDREQKDTYKLQVIAKDGGFPSRQSILDVFILVTDENDNIPTFSLNVYNVTVKNTYRRDKPVVTLTATDLDSGKNGEITYHFSSETPSAVRSMFEIDEKTGGIFLTRNFSFGERKTYKLFIEATDQGNPPMSSDALVLVNIINQHNTAPSLDVKFVSGSKENTAAISEGVKVGSFIAYVKVLDNDVGMNSEVSCELHHDKLQLLSLGRKKYKVIVKNRIDRETESFIDFTIVCKDEGSPPQRTEGKFSVQVLDVNDIQPQFTKDTYKFLTYENEDPNFPIGFINATDLDLGDGGQLIYSLLAEDYSFLPFEISNFGFISTTKPLDFEQQDVYKFKVFVRDNGTPSLNNTAHVIVEVMDENDNAPYFTFPSVNPFSLDVYYNPQSENDITVLRSSDRDSHVNAFLRYEILGGNHKQLFTVNPYTGVLSFSRTVYQNDAGSYELSFIVKDSGSPILSATTTLSLTLTVSNTTSKMYSAEDTESDNRIHINLMIIIVMSTVIVAVAVVVSITVCIVRRNNQRNEQYNDGIDSSNRFLGESKQGDYICEQMSLQYEASVTMTSVDDNKSSQASLPRLETHSGYKTRQNWRDSSAKVDSRDLTQGTRQRQEGWHIQDGGSGYSVVNYIR</sequence>
<dbReference type="PRINTS" id="PR00205">
    <property type="entry name" value="CADHERIN"/>
</dbReference>
<feature type="domain" description="Cadherin" evidence="14">
    <location>
        <begin position="258"/>
        <end position="365"/>
    </location>
</feature>